<dbReference type="Gene3D" id="2.115.10.20">
    <property type="entry name" value="Glycosyl hydrolase domain, family 43"/>
    <property type="match status" value="1"/>
</dbReference>
<evidence type="ECO:0000256" key="4">
    <source>
        <dbReference type="RuleBase" id="RU361187"/>
    </source>
</evidence>
<reference evidence="6" key="1">
    <citation type="journal article" date="2024" name="J Bioinform Genom">
        <title>Complete genome sequence of the type strain bacterium Sphaerochaeta associata GLS2t (VKM B-2742)t.</title>
        <authorList>
            <person name="Troshina O.Y."/>
            <person name="Tepeeva A.N."/>
            <person name="Arzamasceva V.O."/>
            <person name="Whitman W.B."/>
            <person name="Varghese N."/>
            <person name="Shapiro N."/>
            <person name="Woyke T."/>
            <person name="Kripides N.C."/>
            <person name="Vasilenko O.V."/>
        </authorList>
    </citation>
    <scope>NUCLEOTIDE SEQUENCE [LARGE SCALE GENOMIC DNA]</scope>
    <source>
        <strain evidence="6">GLS2T</strain>
    </source>
</reference>
<name>A0ABY4D8F2_9SPIR</name>
<dbReference type="PANTHER" id="PTHR22925:SF3">
    <property type="entry name" value="GLYCOSYL HYDROLASE FAMILY PROTEIN 43"/>
    <property type="match status" value="1"/>
</dbReference>
<dbReference type="InterPro" id="IPR006710">
    <property type="entry name" value="Glyco_hydro_43"/>
</dbReference>
<dbReference type="SUPFAM" id="SSF75005">
    <property type="entry name" value="Arabinanase/levansucrase/invertase"/>
    <property type="match status" value="1"/>
</dbReference>
<accession>A0ABY4D8F2</accession>
<dbReference type="EMBL" id="CP094929">
    <property type="protein sequence ID" value="UOM50569.1"/>
    <property type="molecule type" value="Genomic_DNA"/>
</dbReference>
<dbReference type="RefSeq" id="WP_244771957.1">
    <property type="nucleotide sequence ID" value="NZ_CP094929.1"/>
</dbReference>
<gene>
    <name evidence="5" type="ORF">MUG09_13480</name>
</gene>
<dbReference type="PANTHER" id="PTHR22925">
    <property type="entry name" value="GLYCOSYL HYDROLASE 43 FAMILY MEMBER"/>
    <property type="match status" value="1"/>
</dbReference>
<organism evidence="5 6">
    <name type="scientific">Sphaerochaeta associata</name>
    <dbReference type="NCBI Taxonomy" id="1129264"/>
    <lineage>
        <taxon>Bacteria</taxon>
        <taxon>Pseudomonadati</taxon>
        <taxon>Spirochaetota</taxon>
        <taxon>Spirochaetia</taxon>
        <taxon>Spirochaetales</taxon>
        <taxon>Sphaerochaetaceae</taxon>
        <taxon>Sphaerochaeta</taxon>
    </lineage>
</organism>
<keyword evidence="3 4" id="KW-0326">Glycosidase</keyword>
<sequence length="339" mass="39262">MSTMKFYPGKPWMDTQGKLIQAHGGSVLYHKGNYYWYGEDKSNYVPGGKNWHNGVRCYRSKDLYAWTDMGTILYPATSPHDPMHPHRIMDRPHVVYNARTKLFVMWVKFAGTNEDPFDWMTQYMGVATSPTMDGPFTMVHTIRPLGVETGDFDLWIDERDGKGYFIADRVHTELLIADLTDDYLNVTGFYSSHCPRLEPPLAREAPCFFKREDSYHLISSGTTGYNPNPTEAMVSTLPHGPYTLQGSFCIDDKNMTSFDCQFSSVFKHPTRYGLYIAIGDRWMAKTSVINGKEEAETSEATYVWLPIRFLDNRPFVEWRDEWSLDEYPIDEGPLPWWKR</sequence>
<evidence type="ECO:0000313" key="6">
    <source>
        <dbReference type="Proteomes" id="UP000829708"/>
    </source>
</evidence>
<dbReference type="Proteomes" id="UP000829708">
    <property type="component" value="Chromosome"/>
</dbReference>
<protein>
    <submittedName>
        <fullName evidence="5">Family 43 glycosylhydrolase</fullName>
    </submittedName>
</protein>
<evidence type="ECO:0000313" key="5">
    <source>
        <dbReference type="EMBL" id="UOM50569.1"/>
    </source>
</evidence>
<evidence type="ECO:0000256" key="3">
    <source>
        <dbReference type="ARBA" id="ARBA00023295"/>
    </source>
</evidence>
<evidence type="ECO:0000256" key="2">
    <source>
        <dbReference type="ARBA" id="ARBA00022801"/>
    </source>
</evidence>
<proteinExistence type="inferred from homology"/>
<dbReference type="Pfam" id="PF04616">
    <property type="entry name" value="Glyco_hydro_43"/>
    <property type="match status" value="1"/>
</dbReference>
<keyword evidence="2 4" id="KW-0378">Hydrolase</keyword>
<dbReference type="InterPro" id="IPR023296">
    <property type="entry name" value="Glyco_hydro_beta-prop_sf"/>
</dbReference>
<comment type="similarity">
    <text evidence="1 4">Belongs to the glycosyl hydrolase 43 family.</text>
</comment>
<keyword evidence="6" id="KW-1185">Reference proteome</keyword>
<evidence type="ECO:0000256" key="1">
    <source>
        <dbReference type="ARBA" id="ARBA00009865"/>
    </source>
</evidence>